<dbReference type="Pfam" id="PF00057">
    <property type="entry name" value="Ldl_recept_a"/>
    <property type="match status" value="1"/>
</dbReference>
<dbReference type="EMBL" id="EAAA01001282">
    <property type="status" value="NOT_ANNOTATED_CDS"/>
    <property type="molecule type" value="Genomic_DNA"/>
</dbReference>
<evidence type="ECO:0008006" key="12">
    <source>
        <dbReference type="Google" id="ProtNLM"/>
    </source>
</evidence>
<dbReference type="FunFam" id="2.60.120.290:FF:000003">
    <property type="entry name" value="Neuropilin"/>
    <property type="match status" value="1"/>
</dbReference>
<dbReference type="SMART" id="SM00042">
    <property type="entry name" value="CUB"/>
    <property type="match status" value="1"/>
</dbReference>
<evidence type="ECO:0000256" key="1">
    <source>
        <dbReference type="ARBA" id="ARBA00022729"/>
    </source>
</evidence>
<evidence type="ECO:0000256" key="3">
    <source>
        <dbReference type="ARBA" id="ARBA00023157"/>
    </source>
</evidence>
<accession>F6WCG9</accession>
<dbReference type="CDD" id="cd00041">
    <property type="entry name" value="CUB"/>
    <property type="match status" value="1"/>
</dbReference>
<evidence type="ECO:0000256" key="5">
    <source>
        <dbReference type="PROSITE-ProRule" id="PRU00059"/>
    </source>
</evidence>
<keyword evidence="1 7" id="KW-0732">Signal</keyword>
<dbReference type="OMA" id="PCLAGVH"/>
<dbReference type="InterPro" id="IPR002172">
    <property type="entry name" value="LDrepeatLR_classA_rpt"/>
</dbReference>
<dbReference type="InterPro" id="IPR036055">
    <property type="entry name" value="LDL_receptor-like_sf"/>
</dbReference>
<evidence type="ECO:0000313" key="11">
    <source>
        <dbReference type="Proteomes" id="UP000008144"/>
    </source>
</evidence>
<dbReference type="PROSITE" id="PS01180">
    <property type="entry name" value="CUB"/>
    <property type="match status" value="1"/>
</dbReference>
<reference evidence="11" key="1">
    <citation type="journal article" date="2002" name="Science">
        <title>The draft genome of Ciona intestinalis: insights into chordate and vertebrate origins.</title>
        <authorList>
            <person name="Dehal P."/>
            <person name="Satou Y."/>
            <person name="Campbell R.K."/>
            <person name="Chapman J."/>
            <person name="Degnan B."/>
            <person name="De Tomaso A."/>
            <person name="Davidson B."/>
            <person name="Di Gregorio A."/>
            <person name="Gelpke M."/>
            <person name="Goodstein D.M."/>
            <person name="Harafuji N."/>
            <person name="Hastings K.E."/>
            <person name="Ho I."/>
            <person name="Hotta K."/>
            <person name="Huang W."/>
            <person name="Kawashima T."/>
            <person name="Lemaire P."/>
            <person name="Martinez D."/>
            <person name="Meinertzhagen I.A."/>
            <person name="Necula S."/>
            <person name="Nonaka M."/>
            <person name="Putnam N."/>
            <person name="Rash S."/>
            <person name="Saiga H."/>
            <person name="Satake M."/>
            <person name="Terry A."/>
            <person name="Yamada L."/>
            <person name="Wang H.G."/>
            <person name="Awazu S."/>
            <person name="Azumi K."/>
            <person name="Boore J."/>
            <person name="Branno M."/>
            <person name="Chin-Bow S."/>
            <person name="DeSantis R."/>
            <person name="Doyle S."/>
            <person name="Francino P."/>
            <person name="Keys D.N."/>
            <person name="Haga S."/>
            <person name="Hayashi H."/>
            <person name="Hino K."/>
            <person name="Imai K.S."/>
            <person name="Inaba K."/>
            <person name="Kano S."/>
            <person name="Kobayashi K."/>
            <person name="Kobayashi M."/>
            <person name="Lee B.I."/>
            <person name="Makabe K.W."/>
            <person name="Manohar C."/>
            <person name="Matassi G."/>
            <person name="Medina M."/>
            <person name="Mochizuki Y."/>
            <person name="Mount S."/>
            <person name="Morishita T."/>
            <person name="Miura S."/>
            <person name="Nakayama A."/>
            <person name="Nishizaka S."/>
            <person name="Nomoto H."/>
            <person name="Ohta F."/>
            <person name="Oishi K."/>
            <person name="Rigoutsos I."/>
            <person name="Sano M."/>
            <person name="Sasaki A."/>
            <person name="Sasakura Y."/>
            <person name="Shoguchi E."/>
            <person name="Shin-i T."/>
            <person name="Spagnuolo A."/>
            <person name="Stainier D."/>
            <person name="Suzuki M.M."/>
            <person name="Tassy O."/>
            <person name="Takatori N."/>
            <person name="Tokuoka M."/>
            <person name="Yagi K."/>
            <person name="Yoshizaki F."/>
            <person name="Wada S."/>
            <person name="Zhang C."/>
            <person name="Hyatt P.D."/>
            <person name="Larimer F."/>
            <person name="Detter C."/>
            <person name="Doggett N."/>
            <person name="Glavina T."/>
            <person name="Hawkins T."/>
            <person name="Richardson P."/>
            <person name="Lucas S."/>
            <person name="Kohara Y."/>
            <person name="Levine M."/>
            <person name="Satoh N."/>
            <person name="Rokhsar D.S."/>
        </authorList>
    </citation>
    <scope>NUCLEOTIDE SEQUENCE [LARGE SCALE GENOMIC DNA]</scope>
</reference>
<dbReference type="InterPro" id="IPR013320">
    <property type="entry name" value="ConA-like_dom_sf"/>
</dbReference>
<dbReference type="Pfam" id="PF00431">
    <property type="entry name" value="CUB"/>
    <property type="match status" value="1"/>
</dbReference>
<dbReference type="Gene3D" id="4.10.400.10">
    <property type="entry name" value="Low-density Lipoprotein Receptor"/>
    <property type="match status" value="1"/>
</dbReference>
<dbReference type="STRING" id="7719.ENSCINP00000029745"/>
<keyword evidence="11" id="KW-1185">Reference proteome</keyword>
<keyword evidence="4" id="KW-0325">Glycoprotein</keyword>
<protein>
    <recommendedName>
        <fullName evidence="12">CUB domain-containing protein</fullName>
    </recommendedName>
</protein>
<feature type="domain" description="CUB" evidence="8">
    <location>
        <begin position="27"/>
        <end position="152"/>
    </location>
</feature>
<dbReference type="CDD" id="cd00112">
    <property type="entry name" value="LDLa"/>
    <property type="match status" value="1"/>
</dbReference>
<keyword evidence="2" id="KW-0677">Repeat</keyword>
<dbReference type="SUPFAM" id="SSF49899">
    <property type="entry name" value="Concanavalin A-like lectins/glucanases"/>
    <property type="match status" value="1"/>
</dbReference>
<dbReference type="PROSITE" id="PS01209">
    <property type="entry name" value="LDLRA_1"/>
    <property type="match status" value="1"/>
</dbReference>
<feature type="chain" id="PRO_5003349544" description="CUB domain-containing protein" evidence="7">
    <location>
        <begin position="18"/>
        <end position="400"/>
    </location>
</feature>
<feature type="signal peptide" evidence="7">
    <location>
        <begin position="1"/>
        <end position="17"/>
    </location>
</feature>
<dbReference type="GeneTree" id="ENSGT00940000163883"/>
<dbReference type="SMART" id="SM00192">
    <property type="entry name" value="LDLa"/>
    <property type="match status" value="1"/>
</dbReference>
<name>F6WCG9_CIOIN</name>
<dbReference type="Proteomes" id="UP000008144">
    <property type="component" value="Chromosome 14"/>
</dbReference>
<evidence type="ECO:0000256" key="7">
    <source>
        <dbReference type="SAM" id="SignalP"/>
    </source>
</evidence>
<evidence type="ECO:0000256" key="6">
    <source>
        <dbReference type="PROSITE-ProRule" id="PRU00124"/>
    </source>
</evidence>
<dbReference type="PROSITE" id="PS50060">
    <property type="entry name" value="MAM_2"/>
    <property type="match status" value="1"/>
</dbReference>
<evidence type="ECO:0000259" key="8">
    <source>
        <dbReference type="PROSITE" id="PS01180"/>
    </source>
</evidence>
<dbReference type="HOGENOM" id="CLU_050961_0_0_1"/>
<dbReference type="Ensembl" id="ENSCINT00000029991.2">
    <property type="protein sequence ID" value="ENSCINP00000029745.2"/>
    <property type="gene ID" value="ENSCING00000017681.2"/>
</dbReference>
<reference evidence="10" key="4">
    <citation type="submission" date="2025-09" db="UniProtKB">
        <authorList>
            <consortium name="Ensembl"/>
        </authorList>
    </citation>
    <scope>IDENTIFICATION</scope>
</reference>
<dbReference type="Pfam" id="PF00629">
    <property type="entry name" value="MAM"/>
    <property type="match status" value="1"/>
</dbReference>
<feature type="domain" description="MAM" evidence="9">
    <location>
        <begin position="159"/>
        <end position="325"/>
    </location>
</feature>
<dbReference type="InParanoid" id="F6WCG9"/>
<organism evidence="10 11">
    <name type="scientific">Ciona intestinalis</name>
    <name type="common">Transparent sea squirt</name>
    <name type="synonym">Ascidia intestinalis</name>
    <dbReference type="NCBI Taxonomy" id="7719"/>
    <lineage>
        <taxon>Eukaryota</taxon>
        <taxon>Metazoa</taxon>
        <taxon>Chordata</taxon>
        <taxon>Tunicata</taxon>
        <taxon>Ascidiacea</taxon>
        <taxon>Phlebobranchia</taxon>
        <taxon>Cionidae</taxon>
        <taxon>Ciona</taxon>
    </lineage>
</organism>
<evidence type="ECO:0000259" key="9">
    <source>
        <dbReference type="PROSITE" id="PS50060"/>
    </source>
</evidence>
<dbReference type="SMART" id="SM00137">
    <property type="entry name" value="MAM"/>
    <property type="match status" value="1"/>
</dbReference>
<feature type="disulfide bond" evidence="5">
    <location>
        <begin position="27"/>
        <end position="54"/>
    </location>
</feature>
<dbReference type="GO" id="GO:0016020">
    <property type="term" value="C:membrane"/>
    <property type="evidence" value="ECO:0007669"/>
    <property type="project" value="InterPro"/>
</dbReference>
<dbReference type="PANTHER" id="PTHR23282">
    <property type="entry name" value="APICAL ENDOSOMAL GLYCOPROTEIN PRECURSOR"/>
    <property type="match status" value="1"/>
</dbReference>
<reference evidence="10" key="3">
    <citation type="submission" date="2025-08" db="UniProtKB">
        <authorList>
            <consortium name="Ensembl"/>
        </authorList>
    </citation>
    <scope>IDENTIFICATION</scope>
</reference>
<dbReference type="InterPro" id="IPR023415">
    <property type="entry name" value="LDLR_class-A_CS"/>
</dbReference>
<sequence>MSFRFSVLCFVLHLVKGQLLVNERQECGGEFFTTNGSIYSPNYSLGNYPPNAQCVWTITVPADKRIQFDFPTMDIEIGPPDCLFDGVAIYDYKADGSKYDLPLDHLDSLGMTKYCGKSTFSDIISATNKVDVVFTSDESDEASGFHLTWLAVPIPADEFNCTFETTLCRGWVNLGSLYDEFDWGINSGKTVTAGTGPNFDHTLKNENGSYAYVEASAPQKLNHRAMLSTPYVNFTAEDTGICVRYWYHMLGENIGTLAVAVESNGTSTIMTSLDGQQSEQWLQGELQVPKQDLPFRIIFIGVRGGGFRGDIALDDVTLVREPCNYVTETSTEETTTAGFVEPPIPTVADCLDNEYKCSSGFSCISQTFVCDGVPDCLDSDDENNCDDDLTGLPPILTNVN</sequence>
<reference evidence="10" key="2">
    <citation type="journal article" date="2008" name="Genome Biol.">
        <title>Improved genome assembly and evidence-based global gene model set for the chordate Ciona intestinalis: new insight into intron and operon populations.</title>
        <authorList>
            <person name="Satou Y."/>
            <person name="Mineta K."/>
            <person name="Ogasawara M."/>
            <person name="Sasakura Y."/>
            <person name="Shoguchi E."/>
            <person name="Ueno K."/>
            <person name="Yamada L."/>
            <person name="Matsumoto J."/>
            <person name="Wasserscheid J."/>
            <person name="Dewar K."/>
            <person name="Wiley G.B."/>
            <person name="Macmil S.L."/>
            <person name="Roe B.A."/>
            <person name="Zeller R.W."/>
            <person name="Hastings K.E."/>
            <person name="Lemaire P."/>
            <person name="Lindquist E."/>
            <person name="Endo T."/>
            <person name="Hotta K."/>
            <person name="Inaba K."/>
        </authorList>
    </citation>
    <scope>NUCLEOTIDE SEQUENCE [LARGE SCALE GENOMIC DNA]</scope>
    <source>
        <strain evidence="10">wild type</strain>
    </source>
</reference>
<dbReference type="Gene3D" id="2.60.120.200">
    <property type="match status" value="1"/>
</dbReference>
<dbReference type="InterPro" id="IPR051560">
    <property type="entry name" value="MAM_domain-containing"/>
</dbReference>
<evidence type="ECO:0000256" key="2">
    <source>
        <dbReference type="ARBA" id="ARBA00022737"/>
    </source>
</evidence>
<dbReference type="InterPro" id="IPR035914">
    <property type="entry name" value="Sperma_CUB_dom_sf"/>
</dbReference>
<dbReference type="Gene3D" id="2.60.120.290">
    <property type="entry name" value="Spermadhesin, CUB domain"/>
    <property type="match status" value="1"/>
</dbReference>
<dbReference type="SUPFAM" id="SSF57424">
    <property type="entry name" value="LDL receptor-like module"/>
    <property type="match status" value="1"/>
</dbReference>
<proteinExistence type="predicted"/>
<dbReference type="CDD" id="cd06263">
    <property type="entry name" value="MAM"/>
    <property type="match status" value="1"/>
</dbReference>
<evidence type="ECO:0000256" key="4">
    <source>
        <dbReference type="ARBA" id="ARBA00023180"/>
    </source>
</evidence>
<dbReference type="GO" id="GO:0007399">
    <property type="term" value="P:nervous system development"/>
    <property type="evidence" value="ECO:0000318"/>
    <property type="project" value="GO_Central"/>
</dbReference>
<keyword evidence="3 6" id="KW-1015">Disulfide bond</keyword>
<dbReference type="PROSITE" id="PS50068">
    <property type="entry name" value="LDLRA_2"/>
    <property type="match status" value="1"/>
</dbReference>
<dbReference type="InterPro" id="IPR000859">
    <property type="entry name" value="CUB_dom"/>
</dbReference>
<dbReference type="AlphaFoldDB" id="F6WCG9"/>
<evidence type="ECO:0000313" key="10">
    <source>
        <dbReference type="Ensembl" id="ENSCINP00000029745.2"/>
    </source>
</evidence>
<dbReference type="PANTHER" id="PTHR23282:SF101">
    <property type="entry name" value="MAM DOMAIN-CONTAINING PROTEIN"/>
    <property type="match status" value="1"/>
</dbReference>
<feature type="disulfide bond" evidence="6">
    <location>
        <begin position="370"/>
        <end position="385"/>
    </location>
</feature>
<dbReference type="InterPro" id="IPR000998">
    <property type="entry name" value="MAM_dom"/>
</dbReference>
<dbReference type="SUPFAM" id="SSF49854">
    <property type="entry name" value="Spermadhesin, CUB domain"/>
    <property type="match status" value="1"/>
</dbReference>
<comment type="caution">
    <text evidence="6">Lacks conserved residue(s) required for the propagation of feature annotation.</text>
</comment>